<keyword evidence="3" id="KW-1185">Reference proteome</keyword>
<dbReference type="STRING" id="643867.Ftrac_2394"/>
<comment type="similarity">
    <text evidence="1">Belongs to the Brp/Blh beta-carotene diooxygenase family.</text>
</comment>
<evidence type="ECO:0000256" key="1">
    <source>
        <dbReference type="HAMAP-Rule" id="MF_02093"/>
    </source>
</evidence>
<comment type="caution">
    <text evidence="1">Lacks conserved residue(s) required for the propagation of feature annotation.</text>
</comment>
<dbReference type="OrthoDB" id="945227at2"/>
<sequence length="307" mass="35699">MLKTNFLHIAITVVLISIYPWLETLSFETQLQITLAMIFLVGIPHGAIDHVLMQRKKPSKQDQFSFYGFYLGLIAVYVGLWILLPYLSLVLFFLISFYHFGQSQFSDINISEKNIIKKALYLLWGGSIISGLFYHHYEKLIGFFSETSHFSATSSVITEINLMFFFLISSIITVVLMIIIIVGKAKNRNRFGTELVIFLLLHLAFFTIPPLLAFSLYFAIWHSLKVLYQEYIYLGKQRKKFDLKKFIKELLPYSAISIIGASTLLFAFSYYKFNISPFFLTIIFLSVLTLPHSIVMDNWYQKFQKRS</sequence>
<dbReference type="Proteomes" id="UP000008720">
    <property type="component" value="Chromosome"/>
</dbReference>
<evidence type="ECO:0000313" key="2">
    <source>
        <dbReference type="EMBL" id="ADR22372.1"/>
    </source>
</evidence>
<dbReference type="HAMAP" id="MF_02093">
    <property type="entry name" value="Beta_carotene_diox"/>
    <property type="match status" value="1"/>
</dbReference>
<keyword evidence="1" id="KW-1003">Cell membrane</keyword>
<dbReference type="EC" id="1.13.11.63" evidence="1"/>
<dbReference type="NCBIfam" id="TIGR03753">
    <property type="entry name" value="blh_monoox"/>
    <property type="match status" value="1"/>
</dbReference>
<gene>
    <name evidence="2" type="ordered locus">Ftrac_2394</name>
</gene>
<accession>E4TMB3</accession>
<dbReference type="KEGG" id="mtt:Ftrac_2394"/>
<dbReference type="GO" id="GO:0016121">
    <property type="term" value="P:carotene catabolic process"/>
    <property type="evidence" value="ECO:0007669"/>
    <property type="project" value="UniProtKB-UniRule"/>
</dbReference>
<protein>
    <recommendedName>
        <fullName evidence="1">Probable beta-carotene 15,15'-dioxygenase</fullName>
        <ecNumber evidence="1">1.13.11.63</ecNumber>
    </recommendedName>
</protein>
<feature type="transmembrane region" description="Helical" evidence="1">
    <location>
        <begin position="278"/>
        <end position="296"/>
    </location>
</feature>
<proteinExistence type="inferred from homology"/>
<dbReference type="InterPro" id="IPR022270">
    <property type="entry name" value="Blh_diox"/>
</dbReference>
<keyword evidence="1" id="KW-0479">Metal-binding</keyword>
<keyword evidence="1" id="KW-0812">Transmembrane</keyword>
<feature type="transmembrane region" description="Helical" evidence="1">
    <location>
        <begin position="68"/>
        <end position="98"/>
    </location>
</feature>
<dbReference type="GO" id="GO:0005506">
    <property type="term" value="F:iron ion binding"/>
    <property type="evidence" value="ECO:0007669"/>
    <property type="project" value="UniProtKB-UniRule"/>
</dbReference>
<feature type="transmembrane region" description="Helical" evidence="1">
    <location>
        <begin position="29"/>
        <end position="48"/>
    </location>
</feature>
<reference evidence="2 3" key="1">
    <citation type="journal article" date="2011" name="Stand. Genomic Sci.">
        <title>Complete genome sequence of Marivirga tractuosa type strain (H-43).</title>
        <authorList>
            <person name="Pagani I."/>
            <person name="Chertkov O."/>
            <person name="Lapidus A."/>
            <person name="Lucas S."/>
            <person name="Del Rio T.G."/>
            <person name="Tice H."/>
            <person name="Copeland A."/>
            <person name="Cheng J.F."/>
            <person name="Nolan M."/>
            <person name="Saunders E."/>
            <person name="Pitluck S."/>
            <person name="Held B."/>
            <person name="Goodwin L."/>
            <person name="Liolios K."/>
            <person name="Ovchinikova G."/>
            <person name="Ivanova N."/>
            <person name="Mavromatis K."/>
            <person name="Pati A."/>
            <person name="Chen A."/>
            <person name="Palaniappan K."/>
            <person name="Land M."/>
            <person name="Hauser L."/>
            <person name="Jeffries C.D."/>
            <person name="Detter J.C."/>
            <person name="Han C."/>
            <person name="Tapia R."/>
            <person name="Ngatchou-Djao O.D."/>
            <person name="Rohde M."/>
            <person name="Goker M."/>
            <person name="Spring S."/>
            <person name="Sikorski J."/>
            <person name="Woyke T."/>
            <person name="Bristow J."/>
            <person name="Eisen J.A."/>
            <person name="Markowitz V."/>
            <person name="Hugenholtz P."/>
            <person name="Klenk H.P."/>
            <person name="Kyrpides N.C."/>
        </authorList>
    </citation>
    <scope>NUCLEOTIDE SEQUENCE [LARGE SCALE GENOMIC DNA]</scope>
    <source>
        <strain evidence="3">ATCC 23168 / DSM 4126 / NBRC 15989 / NCIMB 1408 / VKM B-1430 / H-43</strain>
    </source>
</reference>
<evidence type="ECO:0000313" key="3">
    <source>
        <dbReference type="Proteomes" id="UP000008720"/>
    </source>
</evidence>
<feature type="transmembrane region" description="Helical" evidence="1">
    <location>
        <begin position="119"/>
        <end position="137"/>
    </location>
</feature>
<dbReference type="EMBL" id="CP002349">
    <property type="protein sequence ID" value="ADR22372.1"/>
    <property type="molecule type" value="Genomic_DNA"/>
</dbReference>
<dbReference type="RefSeq" id="WP_013454515.1">
    <property type="nucleotide sequence ID" value="NC_014759.1"/>
</dbReference>
<dbReference type="GO" id="GO:0003834">
    <property type="term" value="F:beta-carotene 15,15'-dioxygenase activity"/>
    <property type="evidence" value="ECO:0007669"/>
    <property type="project" value="UniProtKB-EC"/>
</dbReference>
<comment type="catalytic activity">
    <reaction evidence="1">
        <text>all-trans-beta-carotene + O2 = 2 all-trans-retinal</text>
        <dbReference type="Rhea" id="RHEA:32887"/>
        <dbReference type="ChEBI" id="CHEBI:15379"/>
        <dbReference type="ChEBI" id="CHEBI:17579"/>
        <dbReference type="ChEBI" id="CHEBI:17898"/>
        <dbReference type="EC" id="1.13.11.63"/>
    </reaction>
</comment>
<keyword evidence="1" id="KW-0560">Oxidoreductase</keyword>
<dbReference type="eggNOG" id="ENOG5030TJU">
    <property type="taxonomic scope" value="Bacteria"/>
</dbReference>
<comment type="function">
    <text evidence="1">Catalyzes the cleavage of beta-carotene at its central double bond (15,15') to yield two molecules of all-trans-retinal.</text>
</comment>
<name>E4TMB3_MARTH</name>
<feature type="transmembrane region" description="Helical" evidence="1">
    <location>
        <begin position="250"/>
        <end position="271"/>
    </location>
</feature>
<dbReference type="HOGENOM" id="CLU_068196_1_0_10"/>
<feature type="transmembrane region" description="Helical" evidence="1">
    <location>
        <begin position="195"/>
        <end position="220"/>
    </location>
</feature>
<keyword evidence="1" id="KW-0472">Membrane</keyword>
<dbReference type="GO" id="GO:0010436">
    <property type="term" value="F:carotenoid dioxygenase activity"/>
    <property type="evidence" value="ECO:0007669"/>
    <property type="project" value="UniProtKB-UniRule"/>
</dbReference>
<feature type="transmembrane region" description="Helical" evidence="1">
    <location>
        <begin position="6"/>
        <end position="22"/>
    </location>
</feature>
<keyword evidence="1" id="KW-0223">Dioxygenase</keyword>
<feature type="transmembrane region" description="Helical" evidence="1">
    <location>
        <begin position="162"/>
        <end position="183"/>
    </location>
</feature>
<keyword evidence="1" id="KW-1133">Transmembrane helix</keyword>
<comment type="subcellular location">
    <subcellularLocation>
        <location evidence="1">Cell membrane</location>
        <topology evidence="1">Multi-pass membrane protein</topology>
    </subcellularLocation>
</comment>
<comment type="cofactor">
    <cofactor evidence="1">
        <name>Fe(2+)</name>
        <dbReference type="ChEBI" id="CHEBI:29033"/>
    </cofactor>
</comment>
<dbReference type="AlphaFoldDB" id="E4TMB3"/>
<organism evidence="2 3">
    <name type="scientific">Marivirga tractuosa (strain ATCC 23168 / DSM 4126 / NBRC 15989 / NCIMB 1408 / VKM B-1430 / H-43)</name>
    <name type="common">Microscilla tractuosa</name>
    <name type="synonym">Flexibacter tractuosus</name>
    <dbReference type="NCBI Taxonomy" id="643867"/>
    <lineage>
        <taxon>Bacteria</taxon>
        <taxon>Pseudomonadati</taxon>
        <taxon>Bacteroidota</taxon>
        <taxon>Cytophagia</taxon>
        <taxon>Cytophagales</taxon>
        <taxon>Marivirgaceae</taxon>
        <taxon>Marivirga</taxon>
    </lineage>
</organism>
<dbReference type="Pfam" id="PF15461">
    <property type="entry name" value="BCD"/>
    <property type="match status" value="1"/>
</dbReference>
<dbReference type="GO" id="GO:0005886">
    <property type="term" value="C:plasma membrane"/>
    <property type="evidence" value="ECO:0007669"/>
    <property type="project" value="UniProtKB-SubCell"/>
</dbReference>
<keyword evidence="1" id="KW-0408">Iron</keyword>